<dbReference type="AlphaFoldDB" id="A0A377HGR2"/>
<dbReference type="InterPro" id="IPR026889">
    <property type="entry name" value="Zn_Tnp"/>
</dbReference>
<name>A0A377HGR2_ECOLX</name>
<dbReference type="Pfam" id="PF14319">
    <property type="entry name" value="Zn_Tnp_IS91"/>
    <property type="match status" value="1"/>
</dbReference>
<evidence type="ECO:0000313" key="3">
    <source>
        <dbReference type="Proteomes" id="UP000255543"/>
    </source>
</evidence>
<dbReference type="EMBL" id="UGEB01000005">
    <property type="protein sequence ID" value="STO41639.1"/>
    <property type="molecule type" value="Genomic_DNA"/>
</dbReference>
<evidence type="ECO:0000313" key="2">
    <source>
        <dbReference type="EMBL" id="STO41639.1"/>
    </source>
</evidence>
<accession>A0A377HGR2</accession>
<protein>
    <submittedName>
        <fullName evidence="2">Transposase</fullName>
    </submittedName>
</protein>
<proteinExistence type="predicted"/>
<feature type="domain" description="Transposase zinc-binding" evidence="1">
    <location>
        <begin position="82"/>
        <end position="166"/>
    </location>
</feature>
<evidence type="ECO:0000259" key="1">
    <source>
        <dbReference type="Pfam" id="PF14319"/>
    </source>
</evidence>
<sequence>MEKDIPYLFEEDATGNYETTVWIVGEPDGNVTMIPMPWKNFLSVCTIHPFICPEYGSSHLPPCIIHASLFCRYFQQGNRWLNWLEKQPEGSVRPVVIETVTKIMACGTTLMGYTQWCCSSPDCCHTKKVCFRCSCPHCGVKAGAQWIQYLLSLVPDCPWQHIVFTLPCQYWSLVFHNR</sequence>
<dbReference type="Proteomes" id="UP000255543">
    <property type="component" value="Unassembled WGS sequence"/>
</dbReference>
<organism evidence="2 3">
    <name type="scientific">Escherichia coli</name>
    <dbReference type="NCBI Taxonomy" id="562"/>
    <lineage>
        <taxon>Bacteria</taxon>
        <taxon>Pseudomonadati</taxon>
        <taxon>Pseudomonadota</taxon>
        <taxon>Gammaproteobacteria</taxon>
        <taxon>Enterobacterales</taxon>
        <taxon>Enterobacteriaceae</taxon>
        <taxon>Escherichia</taxon>
    </lineage>
</organism>
<gene>
    <name evidence="2" type="ORF">NCTC8179_07257</name>
</gene>
<reference evidence="2 3" key="1">
    <citation type="submission" date="2018-06" db="EMBL/GenBank/DDBJ databases">
        <authorList>
            <consortium name="Pathogen Informatics"/>
            <person name="Doyle S."/>
        </authorList>
    </citation>
    <scope>NUCLEOTIDE SEQUENCE [LARGE SCALE GENOMIC DNA]</scope>
    <source>
        <strain evidence="2 3">NCTC8179</strain>
    </source>
</reference>